<accession>A0A2P2NBI9</accession>
<evidence type="ECO:0000256" key="1">
    <source>
        <dbReference type="SAM" id="MobiDB-lite"/>
    </source>
</evidence>
<evidence type="ECO:0000313" key="2">
    <source>
        <dbReference type="EMBL" id="MBX39838.1"/>
    </source>
</evidence>
<name>A0A2P2NBI9_RHIMU</name>
<dbReference type="AlphaFoldDB" id="A0A2P2NBI9"/>
<dbReference type="EMBL" id="GGEC01059354">
    <property type="protein sequence ID" value="MBX39838.1"/>
    <property type="molecule type" value="Transcribed_RNA"/>
</dbReference>
<proteinExistence type="predicted"/>
<sequence length="25" mass="2989">MTCKTEVQWLKDPPFLTPLPREEKT</sequence>
<organism evidence="2">
    <name type="scientific">Rhizophora mucronata</name>
    <name type="common">Asiatic mangrove</name>
    <dbReference type="NCBI Taxonomy" id="61149"/>
    <lineage>
        <taxon>Eukaryota</taxon>
        <taxon>Viridiplantae</taxon>
        <taxon>Streptophyta</taxon>
        <taxon>Embryophyta</taxon>
        <taxon>Tracheophyta</taxon>
        <taxon>Spermatophyta</taxon>
        <taxon>Magnoliopsida</taxon>
        <taxon>eudicotyledons</taxon>
        <taxon>Gunneridae</taxon>
        <taxon>Pentapetalae</taxon>
        <taxon>rosids</taxon>
        <taxon>fabids</taxon>
        <taxon>Malpighiales</taxon>
        <taxon>Rhizophoraceae</taxon>
        <taxon>Rhizophora</taxon>
    </lineage>
</organism>
<protein>
    <submittedName>
        <fullName evidence="2">Uncharacterized protein</fullName>
    </submittedName>
</protein>
<feature type="region of interest" description="Disordered" evidence="1">
    <location>
        <begin position="1"/>
        <end position="25"/>
    </location>
</feature>
<reference evidence="2" key="1">
    <citation type="submission" date="2018-02" db="EMBL/GenBank/DDBJ databases">
        <title>Rhizophora mucronata_Transcriptome.</title>
        <authorList>
            <person name="Meera S.P."/>
            <person name="Sreeshan A."/>
            <person name="Augustine A."/>
        </authorList>
    </citation>
    <scope>NUCLEOTIDE SEQUENCE</scope>
    <source>
        <tissue evidence="2">Leaf</tissue>
    </source>
</reference>